<dbReference type="Proteomes" id="UP000624709">
    <property type="component" value="Unassembled WGS sequence"/>
</dbReference>
<name>A0ABQ4B6P0_9ACTN</name>
<accession>A0ABQ4B6P0</accession>
<sequence length="104" mass="10856">MRRPGFVRPGAAAPAPSTDVAGIAACPERKDLEGLFDLLKGWSLGSMECAEGLAAASRVSTATTVGDGWYLRQFIGKGWMYHGEGSGYDCKDLGIEGSAPFGVS</sequence>
<dbReference type="EMBL" id="BOMS01000026">
    <property type="protein sequence ID" value="GIE65935.1"/>
    <property type="molecule type" value="Genomic_DNA"/>
</dbReference>
<evidence type="ECO:0000313" key="1">
    <source>
        <dbReference type="EMBL" id="GIE65935.1"/>
    </source>
</evidence>
<gene>
    <name evidence="1" type="ORF">Apa02nite_020430</name>
</gene>
<comment type="caution">
    <text evidence="1">The sequence shown here is derived from an EMBL/GenBank/DDBJ whole genome shotgun (WGS) entry which is preliminary data.</text>
</comment>
<evidence type="ECO:0000313" key="2">
    <source>
        <dbReference type="Proteomes" id="UP000624709"/>
    </source>
</evidence>
<reference evidence="1 2" key="1">
    <citation type="submission" date="2021-01" db="EMBL/GenBank/DDBJ databases">
        <title>Whole genome shotgun sequence of Actinoplanes palleronii NBRC 14916.</title>
        <authorList>
            <person name="Komaki H."/>
            <person name="Tamura T."/>
        </authorList>
    </citation>
    <scope>NUCLEOTIDE SEQUENCE [LARGE SCALE GENOMIC DNA]</scope>
    <source>
        <strain evidence="1 2">NBRC 14916</strain>
    </source>
</reference>
<dbReference type="RefSeq" id="WP_203824806.1">
    <property type="nucleotide sequence ID" value="NZ_BAAATY010000004.1"/>
</dbReference>
<proteinExistence type="predicted"/>
<keyword evidence="2" id="KW-1185">Reference proteome</keyword>
<protein>
    <submittedName>
        <fullName evidence="1">Uncharacterized protein</fullName>
    </submittedName>
</protein>
<organism evidence="1 2">
    <name type="scientific">Actinoplanes palleronii</name>
    <dbReference type="NCBI Taxonomy" id="113570"/>
    <lineage>
        <taxon>Bacteria</taxon>
        <taxon>Bacillati</taxon>
        <taxon>Actinomycetota</taxon>
        <taxon>Actinomycetes</taxon>
        <taxon>Micromonosporales</taxon>
        <taxon>Micromonosporaceae</taxon>
        <taxon>Actinoplanes</taxon>
    </lineage>
</organism>